<dbReference type="EMBL" id="JASDAP010000027">
    <property type="protein sequence ID" value="KAK1877561.1"/>
    <property type="molecule type" value="Genomic_DNA"/>
</dbReference>
<proteinExistence type="predicted"/>
<feature type="compositionally biased region" description="Pro residues" evidence="1">
    <location>
        <begin position="130"/>
        <end position="142"/>
    </location>
</feature>
<dbReference type="Proteomes" id="UP001228049">
    <property type="component" value="Unassembled WGS sequence"/>
</dbReference>
<protein>
    <submittedName>
        <fullName evidence="2">Paternally-expressed 3 protein</fullName>
    </submittedName>
</protein>
<evidence type="ECO:0000313" key="2">
    <source>
        <dbReference type="EMBL" id="KAK1877561.1"/>
    </source>
</evidence>
<evidence type="ECO:0000256" key="1">
    <source>
        <dbReference type="SAM" id="MobiDB-lite"/>
    </source>
</evidence>
<organism evidence="2 3">
    <name type="scientific">Dissostichus eleginoides</name>
    <name type="common">Patagonian toothfish</name>
    <name type="synonym">Dissostichus amissus</name>
    <dbReference type="NCBI Taxonomy" id="100907"/>
    <lineage>
        <taxon>Eukaryota</taxon>
        <taxon>Metazoa</taxon>
        <taxon>Chordata</taxon>
        <taxon>Craniata</taxon>
        <taxon>Vertebrata</taxon>
        <taxon>Euteleostomi</taxon>
        <taxon>Actinopterygii</taxon>
        <taxon>Neopterygii</taxon>
        <taxon>Teleostei</taxon>
        <taxon>Neoteleostei</taxon>
        <taxon>Acanthomorphata</taxon>
        <taxon>Eupercaria</taxon>
        <taxon>Perciformes</taxon>
        <taxon>Notothenioidei</taxon>
        <taxon>Nototheniidae</taxon>
        <taxon>Dissostichus</taxon>
    </lineage>
</organism>
<name>A0AAD9B6J0_DISEL</name>
<comment type="caution">
    <text evidence="2">The sequence shown here is derived from an EMBL/GenBank/DDBJ whole genome shotgun (WGS) entry which is preliminary data.</text>
</comment>
<evidence type="ECO:0000313" key="3">
    <source>
        <dbReference type="Proteomes" id="UP001228049"/>
    </source>
</evidence>
<feature type="region of interest" description="Disordered" evidence="1">
    <location>
        <begin position="97"/>
        <end position="234"/>
    </location>
</feature>
<accession>A0AAD9B6J0</accession>
<gene>
    <name evidence="2" type="ORF">KUDE01_002870</name>
</gene>
<dbReference type="AlphaFoldDB" id="A0AAD9B6J0"/>
<sequence length="234" mass="25803">MEGLSISPAFSDPSDHITFSEILDQTLAYLDDLMKYEEVPSPWSHSTMSEDSMGETWCFDSDSDISDMITQFDQNQNLNKVISAVCHSYLFPEDLETEEDDFEETEKPLHYTDSAKTLEVPEPPNTLEVPEPPNTPEVPEPPNTLEVPEPVSTLEVPGPPSTLEVPEPPNKLEVPEPANTLEVPEPANTLEVPEPANTLEVPEPTKTLEVPEPAKTLEVPEPTSPVSSAVSSQR</sequence>
<feature type="compositionally biased region" description="Polar residues" evidence="1">
    <location>
        <begin position="224"/>
        <end position="234"/>
    </location>
</feature>
<reference evidence="2" key="1">
    <citation type="submission" date="2023-04" db="EMBL/GenBank/DDBJ databases">
        <title>Chromosome-level genome of Chaenocephalus aceratus.</title>
        <authorList>
            <person name="Park H."/>
        </authorList>
    </citation>
    <scope>NUCLEOTIDE SEQUENCE</scope>
    <source>
        <strain evidence="2">DE</strain>
        <tissue evidence="2">Muscle</tissue>
    </source>
</reference>
<keyword evidence="3" id="KW-1185">Reference proteome</keyword>